<dbReference type="InterPro" id="IPR051410">
    <property type="entry name" value="Ferric/Cupric_Reductase"/>
</dbReference>
<keyword evidence="5" id="KW-0249">Electron transport</keyword>
<dbReference type="EMBL" id="KZ819669">
    <property type="protein sequence ID" value="PWN27187.1"/>
    <property type="molecule type" value="Genomic_DNA"/>
</dbReference>
<dbReference type="GO" id="GO:0000293">
    <property type="term" value="F:ferric-chelate reductase activity"/>
    <property type="evidence" value="ECO:0007669"/>
    <property type="project" value="UniProtKB-ARBA"/>
</dbReference>
<dbReference type="Pfam" id="PF08030">
    <property type="entry name" value="NAD_binding_6"/>
    <property type="match status" value="1"/>
</dbReference>
<feature type="compositionally biased region" description="Low complexity" evidence="11">
    <location>
        <begin position="552"/>
        <end position="568"/>
    </location>
</feature>
<comment type="subcellular location">
    <subcellularLocation>
        <location evidence="1">Membrane</location>
        <topology evidence="1">Multi-pass membrane protein</topology>
    </subcellularLocation>
</comment>
<evidence type="ECO:0000256" key="8">
    <source>
        <dbReference type="ARBA" id="ARBA00023065"/>
    </source>
</evidence>
<dbReference type="SFLD" id="SFLDG01168">
    <property type="entry name" value="Ferric_reductase_subgroup_(FRE"/>
    <property type="match status" value="1"/>
</dbReference>
<feature type="transmembrane region" description="Helical" evidence="12">
    <location>
        <begin position="106"/>
        <end position="126"/>
    </location>
</feature>
<evidence type="ECO:0000256" key="4">
    <source>
        <dbReference type="ARBA" id="ARBA00022692"/>
    </source>
</evidence>
<evidence type="ECO:0000256" key="2">
    <source>
        <dbReference type="ARBA" id="ARBA00006278"/>
    </source>
</evidence>
<dbReference type="GeneID" id="37030127"/>
<feature type="transmembrane region" description="Helical" evidence="12">
    <location>
        <begin position="146"/>
        <end position="163"/>
    </location>
</feature>
<evidence type="ECO:0000256" key="7">
    <source>
        <dbReference type="ARBA" id="ARBA00023002"/>
    </source>
</evidence>
<keyword evidence="8" id="KW-0406">Ion transport</keyword>
<dbReference type="SFLD" id="SFLDS00052">
    <property type="entry name" value="Ferric_Reductase_Domain"/>
    <property type="match status" value="1"/>
</dbReference>
<reference evidence="14 15" key="1">
    <citation type="journal article" date="2018" name="Mol. Biol. Evol.">
        <title>Broad Genomic Sampling Reveals a Smut Pathogenic Ancestry of the Fungal Clade Ustilaginomycotina.</title>
        <authorList>
            <person name="Kijpornyongpan T."/>
            <person name="Mondo S.J."/>
            <person name="Barry K."/>
            <person name="Sandor L."/>
            <person name="Lee J."/>
            <person name="Lipzen A."/>
            <person name="Pangilinan J."/>
            <person name="LaButti K."/>
            <person name="Hainaut M."/>
            <person name="Henrissat B."/>
            <person name="Grigoriev I.V."/>
            <person name="Spatafora J.W."/>
            <person name="Aime M.C."/>
        </authorList>
    </citation>
    <scope>NUCLEOTIDE SEQUENCE [LARGE SCALE GENOMIC DNA]</scope>
    <source>
        <strain evidence="14 15">MCA 5214</strain>
    </source>
</reference>
<evidence type="ECO:0000256" key="5">
    <source>
        <dbReference type="ARBA" id="ARBA00022982"/>
    </source>
</evidence>
<keyword evidence="4 12" id="KW-0812">Transmembrane</keyword>
<gene>
    <name evidence="14" type="ORF">BDZ90DRAFT_260851</name>
</gene>
<keyword evidence="9 12" id="KW-0472">Membrane</keyword>
<keyword evidence="3" id="KW-0813">Transport</keyword>
<evidence type="ECO:0000256" key="6">
    <source>
        <dbReference type="ARBA" id="ARBA00022989"/>
    </source>
</evidence>
<dbReference type="Proteomes" id="UP000245884">
    <property type="component" value="Unassembled WGS sequence"/>
</dbReference>
<evidence type="ECO:0000256" key="12">
    <source>
        <dbReference type="SAM" id="Phobius"/>
    </source>
</evidence>
<dbReference type="STRING" id="1569628.A0A316UPG4"/>
<feature type="region of interest" description="Disordered" evidence="11">
    <location>
        <begin position="550"/>
        <end position="576"/>
    </location>
</feature>
<sequence>MLPWEFSEDDLKDSLEYYPDNTIDEIRATLVAFSYSSYYVPAMALLVIYCLFVGLILADGILGCLPRRAVPRWIRAHVMEAPLATKKHHVAVGAGVIRLPLRLQSIVVGGLFLATFVPIFCFYRRANPDLYYDHAWEAHLRSLLDRTAMISTGLLPLVIVTATRRALPSVSGIDFGNAMVYHRWLARFCAIHGLIHGIGWSVSEGLRGHYKKEFKDPYWNWGCAAIAMFMGLVFLSIRQLRVKAYEVFIALHVILALFSLVTLYFHVKLIDYAAWMYFTWVVEIAAAIWGLDRLVRWINKAYLSAGTSFSQPLTQAVVTAHGSDIYRMRVHLGASKVQPLIGGQQASLLSRFRLSPINKLSAGTSVRLTIPRLQFWSDHPFTVIDAGLVNGAESQGYVDLLIRSADGMTKQLATLLQSSDDKALEAGSGTAVDRTMNVVLEGPYGHWHSSVVKHDDVLLFAGGVGITFCLPIFVQAAAQSDARCKLVWAIRDFDIVDSVADQLIRLDEVLRAAGPRSSKPKIELRVTAGEFFDKAKEEVAEGVAELKHSATDSDNALSKASSSASSTPIPSPPDEKAEYVEAKKIESSSKRLTALAARLSGSMDLVAVHGRPSKRVADHFEPHSDRTAAVIACGPASLCDDTREGAIFALRKGEWRDVEYVEECFDW</sequence>
<dbReference type="InterPro" id="IPR017927">
    <property type="entry name" value="FAD-bd_FR_type"/>
</dbReference>
<dbReference type="Pfam" id="PF01794">
    <property type="entry name" value="Ferric_reduct"/>
    <property type="match status" value="1"/>
</dbReference>
<evidence type="ECO:0000256" key="3">
    <source>
        <dbReference type="ARBA" id="ARBA00022448"/>
    </source>
</evidence>
<feature type="domain" description="FAD-binding FR-type" evidence="13">
    <location>
        <begin position="308"/>
        <end position="450"/>
    </location>
</feature>
<evidence type="ECO:0000259" key="13">
    <source>
        <dbReference type="PROSITE" id="PS51384"/>
    </source>
</evidence>
<dbReference type="CDD" id="cd06186">
    <property type="entry name" value="NOX_Duox_like_FAD_NADP"/>
    <property type="match status" value="1"/>
</dbReference>
<dbReference type="GO" id="GO:0015677">
    <property type="term" value="P:copper ion import"/>
    <property type="evidence" value="ECO:0007669"/>
    <property type="project" value="TreeGrafter"/>
</dbReference>
<keyword evidence="15" id="KW-1185">Reference proteome</keyword>
<keyword evidence="10" id="KW-0325">Glycoprotein</keyword>
<keyword evidence="7" id="KW-0560">Oxidoreductase</keyword>
<dbReference type="InterPro" id="IPR039261">
    <property type="entry name" value="FNR_nucleotide-bd"/>
</dbReference>
<dbReference type="OrthoDB" id="4494341at2759"/>
<dbReference type="RefSeq" id="XP_025361799.1">
    <property type="nucleotide sequence ID" value="XM_025508304.1"/>
</dbReference>
<dbReference type="InterPro" id="IPR013112">
    <property type="entry name" value="FAD-bd_8"/>
</dbReference>
<feature type="transmembrane region" description="Helical" evidence="12">
    <location>
        <begin position="38"/>
        <end position="65"/>
    </location>
</feature>
<evidence type="ECO:0000256" key="10">
    <source>
        <dbReference type="ARBA" id="ARBA00023180"/>
    </source>
</evidence>
<feature type="transmembrane region" description="Helical" evidence="12">
    <location>
        <begin position="184"/>
        <end position="203"/>
    </location>
</feature>
<protein>
    <recommendedName>
        <fullName evidence="13">FAD-binding FR-type domain-containing protein</fullName>
    </recommendedName>
</protein>
<evidence type="ECO:0000256" key="9">
    <source>
        <dbReference type="ARBA" id="ARBA00023136"/>
    </source>
</evidence>
<evidence type="ECO:0000256" key="1">
    <source>
        <dbReference type="ARBA" id="ARBA00004141"/>
    </source>
</evidence>
<feature type="transmembrane region" description="Helical" evidence="12">
    <location>
        <begin position="244"/>
        <end position="266"/>
    </location>
</feature>
<dbReference type="SUPFAM" id="SSF52343">
    <property type="entry name" value="Ferredoxin reductase-like, C-terminal NADP-linked domain"/>
    <property type="match status" value="1"/>
</dbReference>
<feature type="transmembrane region" description="Helical" evidence="12">
    <location>
        <begin position="272"/>
        <end position="291"/>
    </location>
</feature>
<dbReference type="InterPro" id="IPR013130">
    <property type="entry name" value="Fe3_Rdtase_TM_dom"/>
</dbReference>
<dbReference type="Gene3D" id="3.40.50.80">
    <property type="entry name" value="Nucleotide-binding domain of ferredoxin-NADP reductase (FNR) module"/>
    <property type="match status" value="1"/>
</dbReference>
<organism evidence="14 15">
    <name type="scientific">Jaminaea rosea</name>
    <dbReference type="NCBI Taxonomy" id="1569628"/>
    <lineage>
        <taxon>Eukaryota</taxon>
        <taxon>Fungi</taxon>
        <taxon>Dikarya</taxon>
        <taxon>Basidiomycota</taxon>
        <taxon>Ustilaginomycotina</taxon>
        <taxon>Exobasidiomycetes</taxon>
        <taxon>Microstromatales</taxon>
        <taxon>Microstromatales incertae sedis</taxon>
        <taxon>Jaminaea</taxon>
    </lineage>
</organism>
<name>A0A316UPG4_9BASI</name>
<dbReference type="PROSITE" id="PS51384">
    <property type="entry name" value="FAD_FR"/>
    <property type="match status" value="1"/>
</dbReference>
<dbReference type="PANTHER" id="PTHR32361">
    <property type="entry name" value="FERRIC/CUPRIC REDUCTASE TRANSMEMBRANE COMPONENT"/>
    <property type="match status" value="1"/>
</dbReference>
<dbReference type="GO" id="GO:0006826">
    <property type="term" value="P:iron ion transport"/>
    <property type="evidence" value="ECO:0007669"/>
    <property type="project" value="TreeGrafter"/>
</dbReference>
<keyword evidence="6 12" id="KW-1133">Transmembrane helix</keyword>
<dbReference type="InterPro" id="IPR013121">
    <property type="entry name" value="Fe_red_NAD-bd_6"/>
</dbReference>
<dbReference type="GO" id="GO:0006879">
    <property type="term" value="P:intracellular iron ion homeostasis"/>
    <property type="evidence" value="ECO:0007669"/>
    <property type="project" value="TreeGrafter"/>
</dbReference>
<accession>A0A316UPG4</accession>
<dbReference type="AlphaFoldDB" id="A0A316UPG4"/>
<evidence type="ECO:0000313" key="14">
    <source>
        <dbReference type="EMBL" id="PWN27187.1"/>
    </source>
</evidence>
<dbReference type="GO" id="GO:0005886">
    <property type="term" value="C:plasma membrane"/>
    <property type="evidence" value="ECO:0007669"/>
    <property type="project" value="TreeGrafter"/>
</dbReference>
<feature type="transmembrane region" description="Helical" evidence="12">
    <location>
        <begin position="457"/>
        <end position="478"/>
    </location>
</feature>
<dbReference type="PANTHER" id="PTHR32361:SF9">
    <property type="entry name" value="FERRIC REDUCTASE TRANSMEMBRANE COMPONENT 3-RELATED"/>
    <property type="match status" value="1"/>
</dbReference>
<comment type="similarity">
    <text evidence="2">Belongs to the ferric reductase (FRE) family.</text>
</comment>
<feature type="transmembrane region" description="Helical" evidence="12">
    <location>
        <begin position="218"/>
        <end position="237"/>
    </location>
</feature>
<evidence type="ECO:0000256" key="11">
    <source>
        <dbReference type="SAM" id="MobiDB-lite"/>
    </source>
</evidence>
<proteinExistence type="inferred from homology"/>
<evidence type="ECO:0000313" key="15">
    <source>
        <dbReference type="Proteomes" id="UP000245884"/>
    </source>
</evidence>
<dbReference type="Pfam" id="PF08022">
    <property type="entry name" value="FAD_binding_8"/>
    <property type="match status" value="1"/>
</dbReference>